<protein>
    <submittedName>
        <fullName evidence="2">Uncharacterized protein</fullName>
    </submittedName>
</protein>
<feature type="region of interest" description="Disordered" evidence="1">
    <location>
        <begin position="61"/>
        <end position="87"/>
    </location>
</feature>
<dbReference type="RefSeq" id="XP_008881403.1">
    <property type="nucleotide sequence ID" value="XM_008883181.1"/>
</dbReference>
<dbReference type="EMBL" id="KI914166">
    <property type="protein sequence ID" value="ETV89965.1"/>
    <property type="molecule type" value="Genomic_DNA"/>
</dbReference>
<feature type="compositionally biased region" description="Low complexity" evidence="1">
    <location>
        <begin position="65"/>
        <end position="87"/>
    </location>
</feature>
<proteinExistence type="predicted"/>
<accession>A0A024T7N5</accession>
<dbReference type="VEuPathDB" id="FungiDB:H310_15196"/>
<organism evidence="2">
    <name type="scientific">Aphanomyces invadans</name>
    <dbReference type="NCBI Taxonomy" id="157072"/>
    <lineage>
        <taxon>Eukaryota</taxon>
        <taxon>Sar</taxon>
        <taxon>Stramenopiles</taxon>
        <taxon>Oomycota</taxon>
        <taxon>Saprolegniomycetes</taxon>
        <taxon>Saprolegniales</taxon>
        <taxon>Verrucalvaceae</taxon>
        <taxon>Aphanomyces</taxon>
    </lineage>
</organism>
<gene>
    <name evidence="2" type="ORF">H310_15196</name>
</gene>
<evidence type="ECO:0000313" key="2">
    <source>
        <dbReference type="EMBL" id="ETV89965.1"/>
    </source>
</evidence>
<evidence type="ECO:0000256" key="1">
    <source>
        <dbReference type="SAM" id="MobiDB-lite"/>
    </source>
</evidence>
<sequence>MMTFGRQYQDDTTFAEVGHRLDAAVANLSSHAIFGCIRKAQMDLLDLHRHVSVLDDDNIREESGVDGSVSDSTASSSSSLDSANSDG</sequence>
<name>A0A024T7N5_9STRA</name>
<dbReference type="AlphaFoldDB" id="A0A024T7N5"/>
<reference evidence="2" key="1">
    <citation type="submission" date="2013-12" db="EMBL/GenBank/DDBJ databases">
        <title>The Genome Sequence of Aphanomyces invadans NJM9701.</title>
        <authorList>
            <consortium name="The Broad Institute Genomics Platform"/>
            <person name="Russ C."/>
            <person name="Tyler B."/>
            <person name="van West P."/>
            <person name="Dieguez-Uribeondo J."/>
            <person name="Young S.K."/>
            <person name="Zeng Q."/>
            <person name="Gargeya S."/>
            <person name="Fitzgerald M."/>
            <person name="Abouelleil A."/>
            <person name="Alvarado L."/>
            <person name="Chapman S.B."/>
            <person name="Gainer-Dewar J."/>
            <person name="Goldberg J."/>
            <person name="Griggs A."/>
            <person name="Gujja S."/>
            <person name="Hansen M."/>
            <person name="Howarth C."/>
            <person name="Imamovic A."/>
            <person name="Ireland A."/>
            <person name="Larimer J."/>
            <person name="McCowan C."/>
            <person name="Murphy C."/>
            <person name="Pearson M."/>
            <person name="Poon T.W."/>
            <person name="Priest M."/>
            <person name="Roberts A."/>
            <person name="Saif S."/>
            <person name="Shea T."/>
            <person name="Sykes S."/>
            <person name="Wortman J."/>
            <person name="Nusbaum C."/>
            <person name="Birren B."/>
        </authorList>
    </citation>
    <scope>NUCLEOTIDE SEQUENCE [LARGE SCALE GENOMIC DNA]</scope>
    <source>
        <strain evidence="2">NJM9701</strain>
    </source>
</reference>
<dbReference type="GeneID" id="20092246"/>
<dbReference type="OrthoDB" id="10437828at2759"/>